<dbReference type="OrthoDB" id="264250at2"/>
<feature type="transmembrane region" description="Helical" evidence="2">
    <location>
        <begin position="59"/>
        <end position="78"/>
    </location>
</feature>
<reference evidence="3 4" key="1">
    <citation type="submission" date="2013-09" db="EMBL/GenBank/DDBJ databases">
        <title>Genome sequencing of Phaeobacter antarcticus sp. nov. SM1211.</title>
        <authorList>
            <person name="Zhang X.-Y."/>
            <person name="Liu C."/>
            <person name="Chen X.-L."/>
            <person name="Xie B.-B."/>
            <person name="Qin Q.-L."/>
            <person name="Rong J.-C."/>
            <person name="Zhang Y.-Z."/>
        </authorList>
    </citation>
    <scope>NUCLEOTIDE SEQUENCE [LARGE SCALE GENOMIC DNA]</scope>
    <source>
        <strain evidence="3 4">SM1211</strain>
    </source>
</reference>
<evidence type="ECO:0008006" key="5">
    <source>
        <dbReference type="Google" id="ProtNLM"/>
    </source>
</evidence>
<accession>A0A2G8RHY0</accession>
<feature type="transmembrane region" description="Helical" evidence="2">
    <location>
        <begin position="245"/>
        <end position="262"/>
    </location>
</feature>
<feature type="transmembrane region" description="Helical" evidence="2">
    <location>
        <begin position="176"/>
        <end position="197"/>
    </location>
</feature>
<protein>
    <recommendedName>
        <fullName evidence="5">O-antigen polymerase</fullName>
    </recommendedName>
</protein>
<dbReference type="EMBL" id="AWWI01000046">
    <property type="protein sequence ID" value="PIL21175.1"/>
    <property type="molecule type" value="Genomic_DNA"/>
</dbReference>
<gene>
    <name evidence="3" type="ORF">P775_05700</name>
</gene>
<keyword evidence="2" id="KW-1133">Transmembrane helix</keyword>
<keyword evidence="4" id="KW-1185">Reference proteome</keyword>
<comment type="caution">
    <text evidence="3">The sequence shown here is derived from an EMBL/GenBank/DDBJ whole genome shotgun (WGS) entry which is preliminary data.</text>
</comment>
<name>A0A2G8RHY0_9RHOB</name>
<feature type="transmembrane region" description="Helical" evidence="2">
    <location>
        <begin position="367"/>
        <end position="395"/>
    </location>
</feature>
<feature type="region of interest" description="Disordered" evidence="1">
    <location>
        <begin position="429"/>
        <end position="449"/>
    </location>
</feature>
<keyword evidence="2" id="KW-0472">Membrane</keyword>
<evidence type="ECO:0000256" key="1">
    <source>
        <dbReference type="SAM" id="MobiDB-lite"/>
    </source>
</evidence>
<dbReference type="RefSeq" id="WP_099910025.1">
    <property type="nucleotide sequence ID" value="NZ_AWWI01000046.1"/>
</dbReference>
<evidence type="ECO:0000256" key="2">
    <source>
        <dbReference type="SAM" id="Phobius"/>
    </source>
</evidence>
<feature type="transmembrane region" description="Helical" evidence="2">
    <location>
        <begin position="209"/>
        <end position="233"/>
    </location>
</feature>
<feature type="transmembrane region" description="Helical" evidence="2">
    <location>
        <begin position="109"/>
        <end position="131"/>
    </location>
</feature>
<dbReference type="Proteomes" id="UP000231259">
    <property type="component" value="Unassembled WGS sequence"/>
</dbReference>
<feature type="compositionally biased region" description="Basic and acidic residues" evidence="1">
    <location>
        <begin position="436"/>
        <end position="449"/>
    </location>
</feature>
<sequence length="449" mass="50123">MNGSADKVSRYFTLIFISLCVPMFFTLGGLYLSFSRLLLLAAFPYLFFKVYFGKCGRVVWTDIAMLLFVVALGASIFVNNRSVFITFVGSNAIIILGGYLAGRVFIRGHMAFISFIKLFGVIILLTLPFALYESQTSVMVIARLIDKLPLVSSSIDVNYPPRRGLYRVQVVFTHPIHYGLFSSMCFSLIFIGFRTILSYPSRIAWSACIALCCFLSVSSGPVLSMLVQVMLIAYGRLTLGVRNRWKILLGVSAFLYIILDLSSSRPAYFAIAERMAFDSHTAYVRKILLEYGLAQIGRTPYLGVGYNKWELPNYMSGSLDNYWLMTALVYGIPAFVFLSSAFLYTLIKVGNSDFSGETQICDIRLGWALVIVSLIFTLATVAIWSDIATLVFMFLGSGVWMIGYKPATSIPAQSPVPDNRKLAFTRFPNGTATSLSRREMPLEKGRERA</sequence>
<dbReference type="AlphaFoldDB" id="A0A2G8RHY0"/>
<keyword evidence="2" id="KW-0812">Transmembrane</keyword>
<feature type="transmembrane region" description="Helical" evidence="2">
    <location>
        <begin position="84"/>
        <end position="102"/>
    </location>
</feature>
<proteinExistence type="predicted"/>
<feature type="transmembrane region" description="Helical" evidence="2">
    <location>
        <begin position="12"/>
        <end position="31"/>
    </location>
</feature>
<feature type="transmembrane region" description="Helical" evidence="2">
    <location>
        <begin position="322"/>
        <end position="347"/>
    </location>
</feature>
<organism evidence="3 4">
    <name type="scientific">Puniceibacterium antarcticum</name>
    <dbReference type="NCBI Taxonomy" id="1206336"/>
    <lineage>
        <taxon>Bacteria</taxon>
        <taxon>Pseudomonadati</taxon>
        <taxon>Pseudomonadota</taxon>
        <taxon>Alphaproteobacteria</taxon>
        <taxon>Rhodobacterales</taxon>
        <taxon>Paracoccaceae</taxon>
        <taxon>Puniceibacterium</taxon>
    </lineage>
</organism>
<evidence type="ECO:0000313" key="3">
    <source>
        <dbReference type="EMBL" id="PIL21175.1"/>
    </source>
</evidence>
<evidence type="ECO:0000313" key="4">
    <source>
        <dbReference type="Proteomes" id="UP000231259"/>
    </source>
</evidence>